<comment type="subcellular location">
    <subcellularLocation>
        <location evidence="1">Membrane</location>
    </subcellularLocation>
</comment>
<evidence type="ECO:0000256" key="7">
    <source>
        <dbReference type="SAM" id="MobiDB-lite"/>
    </source>
</evidence>
<dbReference type="PANTHER" id="PTHR12911:SF8">
    <property type="entry name" value="KLAROID PROTEIN-RELATED"/>
    <property type="match status" value="1"/>
</dbReference>
<reference evidence="10 11" key="1">
    <citation type="submission" date="2020-08" db="EMBL/GenBank/DDBJ databases">
        <authorList>
            <person name="Koutsovoulos G."/>
            <person name="Danchin GJ E."/>
        </authorList>
    </citation>
    <scope>NUCLEOTIDE SEQUENCE [LARGE SCALE GENOMIC DNA]</scope>
</reference>
<dbReference type="GO" id="GO:0043495">
    <property type="term" value="F:protein-membrane adaptor activity"/>
    <property type="evidence" value="ECO:0007669"/>
    <property type="project" value="TreeGrafter"/>
</dbReference>
<evidence type="ECO:0000256" key="6">
    <source>
        <dbReference type="SAM" id="Coils"/>
    </source>
</evidence>
<gene>
    <name evidence="10" type="ORF">MENT_LOCUS29053</name>
</gene>
<evidence type="ECO:0000256" key="1">
    <source>
        <dbReference type="ARBA" id="ARBA00004370"/>
    </source>
</evidence>
<dbReference type="PANTHER" id="PTHR12911">
    <property type="entry name" value="SAD1/UNC-84-LIKE PROTEIN-RELATED"/>
    <property type="match status" value="1"/>
</dbReference>
<evidence type="ECO:0000313" key="10">
    <source>
        <dbReference type="EMBL" id="CAD2177189.1"/>
    </source>
</evidence>
<organism evidence="10 11">
    <name type="scientific">Meloidogyne enterolobii</name>
    <name type="common">Root-knot nematode worm</name>
    <name type="synonym">Meloidogyne mayaguensis</name>
    <dbReference type="NCBI Taxonomy" id="390850"/>
    <lineage>
        <taxon>Eukaryota</taxon>
        <taxon>Metazoa</taxon>
        <taxon>Ecdysozoa</taxon>
        <taxon>Nematoda</taxon>
        <taxon>Chromadorea</taxon>
        <taxon>Rhabditida</taxon>
        <taxon>Tylenchina</taxon>
        <taxon>Tylenchomorpha</taxon>
        <taxon>Tylenchoidea</taxon>
        <taxon>Meloidogynidae</taxon>
        <taxon>Meloidogyninae</taxon>
        <taxon>Meloidogyne</taxon>
    </lineage>
</organism>
<feature type="transmembrane region" description="Helical" evidence="8">
    <location>
        <begin position="111"/>
        <end position="131"/>
    </location>
</feature>
<dbReference type="FunFam" id="2.60.120.260:FF:000009">
    <property type="entry name" value="SUN domain-containing protein 1 isoform X1"/>
    <property type="match status" value="1"/>
</dbReference>
<dbReference type="InterPro" id="IPR012919">
    <property type="entry name" value="SUN_dom"/>
</dbReference>
<feature type="coiled-coil region" evidence="6">
    <location>
        <begin position="422"/>
        <end position="471"/>
    </location>
</feature>
<proteinExistence type="predicted"/>
<name>A0A6V7VQU0_MELEN</name>
<dbReference type="AlphaFoldDB" id="A0A6V7VQU0"/>
<dbReference type="PROSITE" id="PS51469">
    <property type="entry name" value="SUN"/>
    <property type="match status" value="1"/>
</dbReference>
<dbReference type="Proteomes" id="UP000580250">
    <property type="component" value="Unassembled WGS sequence"/>
</dbReference>
<dbReference type="OrthoDB" id="342281at2759"/>
<keyword evidence="5 8" id="KW-0472">Membrane</keyword>
<feature type="region of interest" description="Disordered" evidence="7">
    <location>
        <begin position="731"/>
        <end position="750"/>
    </location>
</feature>
<evidence type="ECO:0000256" key="3">
    <source>
        <dbReference type="ARBA" id="ARBA00022989"/>
    </source>
</evidence>
<dbReference type="Gene3D" id="2.60.120.260">
    <property type="entry name" value="Galactose-binding domain-like"/>
    <property type="match status" value="1"/>
</dbReference>
<keyword evidence="3 8" id="KW-1133">Transmembrane helix</keyword>
<evidence type="ECO:0000256" key="8">
    <source>
        <dbReference type="SAM" id="Phobius"/>
    </source>
</evidence>
<accession>A0A6V7VQU0</accession>
<evidence type="ECO:0000256" key="2">
    <source>
        <dbReference type="ARBA" id="ARBA00022692"/>
    </source>
</evidence>
<feature type="transmembrane region" description="Helical" evidence="8">
    <location>
        <begin position="189"/>
        <end position="208"/>
    </location>
</feature>
<dbReference type="Pfam" id="PF07738">
    <property type="entry name" value="Sad1_UNC"/>
    <property type="match status" value="1"/>
</dbReference>
<dbReference type="EMBL" id="CAJEWN010000292">
    <property type="protein sequence ID" value="CAD2177189.1"/>
    <property type="molecule type" value="Genomic_DNA"/>
</dbReference>
<feature type="transmembrane region" description="Helical" evidence="8">
    <location>
        <begin position="82"/>
        <end position="105"/>
    </location>
</feature>
<keyword evidence="2 8" id="KW-0812">Transmembrane</keyword>
<evidence type="ECO:0000313" key="11">
    <source>
        <dbReference type="Proteomes" id="UP000580250"/>
    </source>
</evidence>
<feature type="domain" description="SUN" evidence="9">
    <location>
        <begin position="555"/>
        <end position="719"/>
    </location>
</feature>
<evidence type="ECO:0000256" key="5">
    <source>
        <dbReference type="ARBA" id="ARBA00023136"/>
    </source>
</evidence>
<dbReference type="InterPro" id="IPR045119">
    <property type="entry name" value="SUN1-5"/>
</dbReference>
<dbReference type="GO" id="GO:0034993">
    <property type="term" value="C:meiotic nuclear membrane microtubule tethering complex"/>
    <property type="evidence" value="ECO:0007669"/>
    <property type="project" value="TreeGrafter"/>
</dbReference>
<comment type="caution">
    <text evidence="10">The sequence shown here is derived from an EMBL/GenBank/DDBJ whole genome shotgun (WGS) entry which is preliminary data.</text>
</comment>
<evidence type="ECO:0000256" key="4">
    <source>
        <dbReference type="ARBA" id="ARBA00023054"/>
    </source>
</evidence>
<sequence>MDVYRRLSFSPSKHSTSTSLTKEEINEILESPYETNYTYSYTFAYKTNVGNREYIHPRLCRKFPITPTKFNQIERQNIFKRIFILISSQIFNFFYFSTSILRFFYSKSLALFYYFSMISSYSFKSITTINYKFQNFLNEIKYIWLESESYWNFTRSIFYSIILRKFTNYSTIRKQKINKQQKIKNKRKFSFLNLLIFLFFLYLIYLFFQQFKENEKQEEFNKICQNQKSDLISPFCLNKNISNDTSFLSITAEYLFILKENTTNIAINIYKKFIYIFESSYSHLDGIFKYLKDLILQIFPNLKIYFISFGERAANFLSYSAQIVKTIIIWIYNCLLQIFQNCANFIFYIFDYCKEFFNDFKPKKKENLFSENLSIKKEEEKDKTYENTQQIFYQMFAKERIFFQQNIHKLIQQNIKIEFLKLNNSQKEEKNVDKLLKDFEEKIINLFKKYNEEWEKNIKLEIDEKIDQQNQIFNDQYTQLREEIKYLRKVQEEFYDKLNNREEKEIVKIIENNQIIKEFDESSLIEKVRYLIKKEIRLYEADHTGMPDYALESSGGSVLSTRCTVQYNEKSRTQKLFGIPLWYTSYSPRTVIQRKGYGASAGECWAFYGGHGFLTIGLSGRINVTAVSYEHLPIELSPDGNIRTAPKNFLVWSYQDMDNMLSRTLLGNFTYDAQGEPLQIFHVQHWDSRLTNIIELETLTNWGSYLTCLYRFRVHGDALKIIPDISEETDDEKAKRLFSNNPVNSDEGDL</sequence>
<keyword evidence="4 6" id="KW-0175">Coiled coil</keyword>
<evidence type="ECO:0000259" key="9">
    <source>
        <dbReference type="PROSITE" id="PS51469"/>
    </source>
</evidence>
<protein>
    <recommendedName>
        <fullName evidence="9">SUN domain-containing protein</fullName>
    </recommendedName>
</protein>